<organism evidence="5">
    <name type="scientific">marine sediment metagenome</name>
    <dbReference type="NCBI Taxonomy" id="412755"/>
    <lineage>
        <taxon>unclassified sequences</taxon>
        <taxon>metagenomes</taxon>
        <taxon>ecological metagenomes</taxon>
    </lineage>
</organism>
<keyword evidence="3" id="KW-0560">Oxidoreductase</keyword>
<reference evidence="5" key="1">
    <citation type="journal article" date="2015" name="Nature">
        <title>Complex archaea that bridge the gap between prokaryotes and eukaryotes.</title>
        <authorList>
            <person name="Spang A."/>
            <person name="Saw J.H."/>
            <person name="Jorgensen S.L."/>
            <person name="Zaremba-Niedzwiedzka K."/>
            <person name="Martijn J."/>
            <person name="Lind A.E."/>
            <person name="van Eijk R."/>
            <person name="Schleper C."/>
            <person name="Guy L."/>
            <person name="Ettema T.J."/>
        </authorList>
    </citation>
    <scope>NUCLEOTIDE SEQUENCE</scope>
</reference>
<dbReference type="PANTHER" id="PTHR22893:SF91">
    <property type="entry name" value="NADPH DEHYDROGENASE 2-RELATED"/>
    <property type="match status" value="1"/>
</dbReference>
<dbReference type="FunFam" id="3.20.20.70:FF:000059">
    <property type="entry name" value="N-ethylmaleimide reductase, FMN-linked"/>
    <property type="match status" value="1"/>
</dbReference>
<evidence type="ECO:0000256" key="3">
    <source>
        <dbReference type="ARBA" id="ARBA00023002"/>
    </source>
</evidence>
<dbReference type="AlphaFoldDB" id="A0A0F9QKA2"/>
<feature type="domain" description="NADH:flavin oxidoreductase/NADH oxidase N-terminal" evidence="4">
    <location>
        <begin position="3"/>
        <end position="336"/>
    </location>
</feature>
<dbReference type="InterPro" id="IPR001155">
    <property type="entry name" value="OxRdtase_FMN_N"/>
</dbReference>
<name>A0A0F9QKA2_9ZZZZ</name>
<sequence>MSSLFNPVMMGSVELKNRVLMAPLTRNRAHDDTDIPHDLAIEYYSQRASAGLIIAEGTQVSKLGKGYIKTPGIYSAEQVDKWKEITDAVHKQGGKIFLQLWHVGRISHTSVLPENEKPLAPSALRAEAQTFVNGKMVDVSEPREMTTDDIDELISQYKTAAINADKAGFDGVEIHAANGYLLNQFICDSSNHRTDNYGGSVGNRIRIVNQVIEAILEVLEPGKVGIRLSPTGQFNDVNDSDPLKTYTAVINNLNHYKLAYVHIVERFPGVEVSNKDLHILKTLIAQWEGFYIANGDYNSITAQDAIESGRADAVAFGRQYIANPDLMERLKLGAALNTPDQNTFYGGGAEGYTDYPFMEDAR</sequence>
<dbReference type="PANTHER" id="PTHR22893">
    <property type="entry name" value="NADH OXIDOREDUCTASE-RELATED"/>
    <property type="match status" value="1"/>
</dbReference>
<comment type="cofactor">
    <cofactor evidence="1">
        <name>FMN</name>
        <dbReference type="ChEBI" id="CHEBI:58210"/>
    </cofactor>
</comment>
<dbReference type="CDD" id="cd02933">
    <property type="entry name" value="OYE_like_FMN"/>
    <property type="match status" value="1"/>
</dbReference>
<dbReference type="SUPFAM" id="SSF51395">
    <property type="entry name" value="FMN-linked oxidoreductases"/>
    <property type="match status" value="1"/>
</dbReference>
<proteinExistence type="inferred from homology"/>
<evidence type="ECO:0000256" key="2">
    <source>
        <dbReference type="ARBA" id="ARBA00005979"/>
    </source>
</evidence>
<evidence type="ECO:0000313" key="5">
    <source>
        <dbReference type="EMBL" id="KKN13596.1"/>
    </source>
</evidence>
<dbReference type="Pfam" id="PF00724">
    <property type="entry name" value="Oxidored_FMN"/>
    <property type="match status" value="1"/>
</dbReference>
<comment type="similarity">
    <text evidence="2">Belongs to the NADH:flavin oxidoreductase/NADH oxidase family.</text>
</comment>
<protein>
    <recommendedName>
        <fullName evidence="4">NADH:flavin oxidoreductase/NADH oxidase N-terminal domain-containing protein</fullName>
    </recommendedName>
</protein>
<dbReference type="GO" id="GO:0005829">
    <property type="term" value="C:cytosol"/>
    <property type="evidence" value="ECO:0007669"/>
    <property type="project" value="UniProtKB-ARBA"/>
</dbReference>
<comment type="caution">
    <text evidence="5">The sequence shown here is derived from an EMBL/GenBank/DDBJ whole genome shotgun (WGS) entry which is preliminary data.</text>
</comment>
<dbReference type="InterPro" id="IPR013785">
    <property type="entry name" value="Aldolase_TIM"/>
</dbReference>
<dbReference type="GO" id="GO:0010181">
    <property type="term" value="F:FMN binding"/>
    <property type="evidence" value="ECO:0007669"/>
    <property type="project" value="InterPro"/>
</dbReference>
<dbReference type="NCBIfam" id="NF007899">
    <property type="entry name" value="PRK10605.1"/>
    <property type="match status" value="1"/>
</dbReference>
<dbReference type="InterPro" id="IPR045247">
    <property type="entry name" value="Oye-like"/>
</dbReference>
<accession>A0A0F9QKA2</accession>
<dbReference type="Gene3D" id="3.20.20.70">
    <property type="entry name" value="Aldolase class I"/>
    <property type="match status" value="1"/>
</dbReference>
<dbReference type="GO" id="GO:0016628">
    <property type="term" value="F:oxidoreductase activity, acting on the CH-CH group of donors, NAD or NADP as acceptor"/>
    <property type="evidence" value="ECO:0007669"/>
    <property type="project" value="UniProtKB-ARBA"/>
</dbReference>
<evidence type="ECO:0000259" key="4">
    <source>
        <dbReference type="Pfam" id="PF00724"/>
    </source>
</evidence>
<evidence type="ECO:0000256" key="1">
    <source>
        <dbReference type="ARBA" id="ARBA00001917"/>
    </source>
</evidence>
<gene>
    <name evidence="5" type="ORF">LCGC14_1004860</name>
</gene>
<dbReference type="EMBL" id="LAZR01003906">
    <property type="protein sequence ID" value="KKN13596.1"/>
    <property type="molecule type" value="Genomic_DNA"/>
</dbReference>